<organism evidence="2 3">
    <name type="scientific">Candidatus Wildermuthbacteria bacterium RIFCSPLOWO2_01_FULL_48_16</name>
    <dbReference type="NCBI Taxonomy" id="1802461"/>
    <lineage>
        <taxon>Bacteria</taxon>
        <taxon>Candidatus Wildermuthiibacteriota</taxon>
    </lineage>
</organism>
<dbReference type="CDD" id="cd00093">
    <property type="entry name" value="HTH_XRE"/>
    <property type="match status" value="1"/>
</dbReference>
<dbReference type="Pfam" id="PF01381">
    <property type="entry name" value="HTH_3"/>
    <property type="match status" value="1"/>
</dbReference>
<evidence type="ECO:0000259" key="1">
    <source>
        <dbReference type="SMART" id="SM00530"/>
    </source>
</evidence>
<dbReference type="InterPro" id="IPR001387">
    <property type="entry name" value="Cro/C1-type_HTH"/>
</dbReference>
<dbReference type="Proteomes" id="UP000176917">
    <property type="component" value="Unassembled WGS sequence"/>
</dbReference>
<evidence type="ECO:0000313" key="3">
    <source>
        <dbReference type="Proteomes" id="UP000176917"/>
    </source>
</evidence>
<protein>
    <recommendedName>
        <fullName evidence="1">HTH cro/C1-type domain-containing protein</fullName>
    </recommendedName>
</protein>
<dbReference type="Gene3D" id="1.10.260.40">
    <property type="entry name" value="lambda repressor-like DNA-binding domains"/>
    <property type="match status" value="1"/>
</dbReference>
<dbReference type="InterPro" id="IPR010982">
    <property type="entry name" value="Lambda_DNA-bd_dom_sf"/>
</dbReference>
<sequence length="110" mass="12729">MDELWKRLPEHARRAASVKPDAHRSVEWYASVGKFFRQEREGAGLNRYEVAKKMGVPVNVIRFLEVGIPTDEELSSDFVLKYARAIGKPGLWASFENHFRNKPDPTKTHY</sequence>
<dbReference type="SUPFAM" id="SSF47413">
    <property type="entry name" value="lambda repressor-like DNA-binding domains"/>
    <property type="match status" value="1"/>
</dbReference>
<gene>
    <name evidence="2" type="ORF">A3B24_00390</name>
</gene>
<dbReference type="SMART" id="SM00530">
    <property type="entry name" value="HTH_XRE"/>
    <property type="match status" value="1"/>
</dbReference>
<feature type="domain" description="HTH cro/C1-type" evidence="1">
    <location>
        <begin position="35"/>
        <end position="93"/>
    </location>
</feature>
<name>A0A1G2RLB7_9BACT</name>
<evidence type="ECO:0000313" key="2">
    <source>
        <dbReference type="EMBL" id="OHA73634.1"/>
    </source>
</evidence>
<dbReference type="EMBL" id="MHUG01000010">
    <property type="protein sequence ID" value="OHA73634.1"/>
    <property type="molecule type" value="Genomic_DNA"/>
</dbReference>
<comment type="caution">
    <text evidence="2">The sequence shown here is derived from an EMBL/GenBank/DDBJ whole genome shotgun (WGS) entry which is preliminary data.</text>
</comment>
<accession>A0A1G2RLB7</accession>
<dbReference type="AlphaFoldDB" id="A0A1G2RLB7"/>
<proteinExistence type="predicted"/>
<dbReference type="GO" id="GO:0003677">
    <property type="term" value="F:DNA binding"/>
    <property type="evidence" value="ECO:0007669"/>
    <property type="project" value="InterPro"/>
</dbReference>
<reference evidence="2 3" key="1">
    <citation type="journal article" date="2016" name="Nat. Commun.">
        <title>Thousands of microbial genomes shed light on interconnected biogeochemical processes in an aquifer system.</title>
        <authorList>
            <person name="Anantharaman K."/>
            <person name="Brown C.T."/>
            <person name="Hug L.A."/>
            <person name="Sharon I."/>
            <person name="Castelle C.J."/>
            <person name="Probst A.J."/>
            <person name="Thomas B.C."/>
            <person name="Singh A."/>
            <person name="Wilkins M.J."/>
            <person name="Karaoz U."/>
            <person name="Brodie E.L."/>
            <person name="Williams K.H."/>
            <person name="Hubbard S.S."/>
            <person name="Banfield J.F."/>
        </authorList>
    </citation>
    <scope>NUCLEOTIDE SEQUENCE [LARGE SCALE GENOMIC DNA]</scope>
</reference>